<evidence type="ECO:0000313" key="3">
    <source>
        <dbReference type="Proteomes" id="UP000317238"/>
    </source>
</evidence>
<reference evidence="2 3" key="1">
    <citation type="submission" date="2019-02" db="EMBL/GenBank/DDBJ databases">
        <title>Deep-cultivation of Planctomycetes and their phenomic and genomic characterization uncovers novel biology.</title>
        <authorList>
            <person name="Wiegand S."/>
            <person name="Jogler M."/>
            <person name="Boedeker C."/>
            <person name="Pinto D."/>
            <person name="Vollmers J."/>
            <person name="Rivas-Marin E."/>
            <person name="Kohn T."/>
            <person name="Peeters S.H."/>
            <person name="Heuer A."/>
            <person name="Rast P."/>
            <person name="Oberbeckmann S."/>
            <person name="Bunk B."/>
            <person name="Jeske O."/>
            <person name="Meyerdierks A."/>
            <person name="Storesund J.E."/>
            <person name="Kallscheuer N."/>
            <person name="Luecker S."/>
            <person name="Lage O.M."/>
            <person name="Pohl T."/>
            <person name="Merkel B.J."/>
            <person name="Hornburger P."/>
            <person name="Mueller R.-W."/>
            <person name="Bruemmer F."/>
            <person name="Labrenz M."/>
            <person name="Spormann A.M."/>
            <person name="Op Den Camp H."/>
            <person name="Overmann J."/>
            <person name="Amann R."/>
            <person name="Jetten M.S.M."/>
            <person name="Mascher T."/>
            <person name="Medema M.H."/>
            <person name="Devos D.P."/>
            <person name="Kaster A.-K."/>
            <person name="Ovreas L."/>
            <person name="Rohde M."/>
            <person name="Galperin M.Y."/>
            <person name="Jogler C."/>
        </authorList>
    </citation>
    <scope>NUCLEOTIDE SEQUENCE [LARGE SCALE GENOMIC DNA]</scope>
    <source>
        <strain evidence="2 3">Pan14r</strain>
    </source>
</reference>
<name>A0A5C5XSV9_9PLAN</name>
<evidence type="ECO:0000313" key="2">
    <source>
        <dbReference type="EMBL" id="TWT65621.1"/>
    </source>
</evidence>
<dbReference type="AlphaFoldDB" id="A0A5C5XSV9"/>
<protein>
    <submittedName>
        <fullName evidence="2">Uncharacterized protein</fullName>
    </submittedName>
</protein>
<keyword evidence="1" id="KW-0812">Transmembrane</keyword>
<dbReference type="EMBL" id="SJPL01000002">
    <property type="protein sequence ID" value="TWT65621.1"/>
    <property type="molecule type" value="Genomic_DNA"/>
</dbReference>
<dbReference type="Proteomes" id="UP000317238">
    <property type="component" value="Unassembled WGS sequence"/>
</dbReference>
<gene>
    <name evidence="2" type="ORF">Pan14r_51680</name>
</gene>
<feature type="transmembrane region" description="Helical" evidence="1">
    <location>
        <begin position="70"/>
        <end position="88"/>
    </location>
</feature>
<evidence type="ECO:0000256" key="1">
    <source>
        <dbReference type="SAM" id="Phobius"/>
    </source>
</evidence>
<keyword evidence="3" id="KW-1185">Reference proteome</keyword>
<keyword evidence="1" id="KW-0472">Membrane</keyword>
<accession>A0A5C5XSV9</accession>
<proteinExistence type="predicted"/>
<organism evidence="2 3">
    <name type="scientific">Crateriforma conspicua</name>
    <dbReference type="NCBI Taxonomy" id="2527996"/>
    <lineage>
        <taxon>Bacteria</taxon>
        <taxon>Pseudomonadati</taxon>
        <taxon>Planctomycetota</taxon>
        <taxon>Planctomycetia</taxon>
        <taxon>Planctomycetales</taxon>
        <taxon>Planctomycetaceae</taxon>
        <taxon>Crateriforma</taxon>
    </lineage>
</organism>
<comment type="caution">
    <text evidence="2">The sequence shown here is derived from an EMBL/GenBank/DDBJ whole genome shotgun (WGS) entry which is preliminary data.</text>
</comment>
<sequence>MPEEAKGATRIQLFCIAWIGRSPGSGRTAKIPLTGGEFGLRRIRRSRRGRAFSPNPQKNSKLCEWRRLNVNRVFNFAACLVAIIYLGVTGCDTTSTSVPTVDSPWQDVDDSDVSSSHVALDDAGFVFNCSNDHFGHFLRVVCDTCKCRVLLKPDGLAERGLNIEITTSDENELFPRLASSLGLQATKNAEDVWVLVDPNDQSNSELPIGPGEL</sequence>
<keyword evidence="1" id="KW-1133">Transmembrane helix</keyword>